<dbReference type="EMBL" id="HG992988">
    <property type="protein sequence ID" value="CAE7218663.1"/>
    <property type="molecule type" value="Genomic_DNA"/>
</dbReference>
<evidence type="ECO:0000256" key="1">
    <source>
        <dbReference type="SAM" id="MobiDB-lite"/>
    </source>
</evidence>
<dbReference type="SUPFAM" id="SSF54768">
    <property type="entry name" value="dsRNA-binding domain-like"/>
    <property type="match status" value="1"/>
</dbReference>
<dbReference type="AlphaFoldDB" id="A0A6S6WH58"/>
<protein>
    <recommendedName>
        <fullName evidence="4">DRBM domain-containing protein</fullName>
    </recommendedName>
</protein>
<evidence type="ECO:0000313" key="3">
    <source>
        <dbReference type="Proteomes" id="UP000472372"/>
    </source>
</evidence>
<organism evidence="2 3">
    <name type="scientific">Pyrenophora teres f. teres</name>
    <dbReference type="NCBI Taxonomy" id="97479"/>
    <lineage>
        <taxon>Eukaryota</taxon>
        <taxon>Fungi</taxon>
        <taxon>Dikarya</taxon>
        <taxon>Ascomycota</taxon>
        <taxon>Pezizomycotina</taxon>
        <taxon>Dothideomycetes</taxon>
        <taxon>Pleosporomycetidae</taxon>
        <taxon>Pleosporales</taxon>
        <taxon>Pleosporineae</taxon>
        <taxon>Pleosporaceae</taxon>
        <taxon>Pyrenophora</taxon>
    </lineage>
</organism>
<evidence type="ECO:0008006" key="4">
    <source>
        <dbReference type="Google" id="ProtNLM"/>
    </source>
</evidence>
<sequence length="453" mass="49043">MQIDTPAAPPAPPIFAASSPDEAVNNDGVVNIGDNIFKIEDFLRMNDGMQKLACDAKVNATPTSKKMDTNNTDILTPLTPIAVGARSSKNTILLHEKYQALGIPQPAFTYGGSSTEGWNVSVSFPGLQGVEELQGLGVNRMFNSKQEAKEAVSEKALAVLEELEREGRVTGDRNKTKKSNAGNTAAATLVEDEEPDENWIGQLLEFQRSISAPQPTYTDYASGTRFACLLTLENHPSPFGSLDALFSSKKSARRAAARAAVMHFKDQGIWPDDFTSAGGIRKKKTPPTQPQQQQQSTTTDTTTPTTLPPPRRLSSTFSPSTPGSNSGPTYAYRVATLARDLALPTPEWHFTHHPSDPTFHTVSCFFKDAGPHAGPIGEVRNVYGKKKAKEECARLTLEYLVRVRGERLEFGRRVLESLGGGDGGKVKGVLGDGDGESDEDEDDEMFEDAVEGL</sequence>
<feature type="compositionally biased region" description="Low complexity" evidence="1">
    <location>
        <begin position="290"/>
        <end position="305"/>
    </location>
</feature>
<gene>
    <name evidence="2" type="ORF">PTTW11_11069</name>
</gene>
<feature type="compositionally biased region" description="Low complexity" evidence="1">
    <location>
        <begin position="314"/>
        <end position="328"/>
    </location>
</feature>
<feature type="region of interest" description="Disordered" evidence="1">
    <location>
        <begin position="275"/>
        <end position="328"/>
    </location>
</feature>
<feature type="region of interest" description="Disordered" evidence="1">
    <location>
        <begin position="1"/>
        <end position="20"/>
    </location>
</feature>
<proteinExistence type="predicted"/>
<dbReference type="Gene3D" id="3.30.160.20">
    <property type="match status" value="1"/>
</dbReference>
<name>A0A6S6WH58_9PLEO</name>
<evidence type="ECO:0000313" key="2">
    <source>
        <dbReference type="EMBL" id="CAE7218663.1"/>
    </source>
</evidence>
<dbReference type="CDD" id="cd00048">
    <property type="entry name" value="DSRM_SF"/>
    <property type="match status" value="1"/>
</dbReference>
<feature type="compositionally biased region" description="Acidic residues" evidence="1">
    <location>
        <begin position="433"/>
        <end position="453"/>
    </location>
</feature>
<reference evidence="2" key="1">
    <citation type="submission" date="2021-02" db="EMBL/GenBank/DDBJ databases">
        <authorList>
            <person name="Syme A R."/>
            <person name="Syme A R."/>
            <person name="Moolhuijzen P."/>
        </authorList>
    </citation>
    <scope>NUCLEOTIDE SEQUENCE</scope>
    <source>
        <strain evidence="2">W1-1</strain>
    </source>
</reference>
<accession>A0A6S6WH58</accession>
<feature type="region of interest" description="Disordered" evidence="1">
    <location>
        <begin position="417"/>
        <end position="453"/>
    </location>
</feature>
<dbReference type="Proteomes" id="UP000472372">
    <property type="component" value="Chromosome 12"/>
</dbReference>